<evidence type="ECO:0000313" key="3">
    <source>
        <dbReference type="Proteomes" id="UP000078532"/>
    </source>
</evidence>
<dbReference type="OrthoDB" id="2902148at2"/>
<dbReference type="InterPro" id="IPR001173">
    <property type="entry name" value="Glyco_trans_2-like"/>
</dbReference>
<dbReference type="Proteomes" id="UP000078532">
    <property type="component" value="Unassembled WGS sequence"/>
</dbReference>
<keyword evidence="3" id="KW-1185">Reference proteome</keyword>
<reference evidence="2 3" key="1">
    <citation type="submission" date="2016-04" db="EMBL/GenBank/DDBJ databases">
        <authorList>
            <person name="Evans L.H."/>
            <person name="Alamgir A."/>
            <person name="Owens N."/>
            <person name="Weber N.D."/>
            <person name="Virtaneva K."/>
            <person name="Barbian K."/>
            <person name="Babar A."/>
            <person name="Rosenke K."/>
        </authorList>
    </citation>
    <scope>NUCLEOTIDE SEQUENCE [LARGE SCALE GENOMIC DNA]</scope>
    <source>
        <strain evidence="2 3">LMa1</strain>
    </source>
</reference>
<proteinExistence type="predicted"/>
<evidence type="ECO:0000313" key="2">
    <source>
        <dbReference type="EMBL" id="OAT82974.1"/>
    </source>
</evidence>
<dbReference type="STRING" id="1838280.A6M21_08370"/>
<dbReference type="EMBL" id="LYVF01000118">
    <property type="protein sequence ID" value="OAT82974.1"/>
    <property type="molecule type" value="Genomic_DNA"/>
</dbReference>
<dbReference type="Gene3D" id="3.90.550.10">
    <property type="entry name" value="Spore Coat Polysaccharide Biosynthesis Protein SpsA, Chain A"/>
    <property type="match status" value="1"/>
</dbReference>
<dbReference type="SUPFAM" id="SSF53448">
    <property type="entry name" value="Nucleotide-diphospho-sugar transferases"/>
    <property type="match status" value="1"/>
</dbReference>
<dbReference type="Pfam" id="PF00535">
    <property type="entry name" value="Glycos_transf_2"/>
    <property type="match status" value="1"/>
</dbReference>
<dbReference type="AlphaFoldDB" id="A0A1B7LFR1"/>
<gene>
    <name evidence="2" type="ORF">A6M21_08370</name>
</gene>
<protein>
    <recommendedName>
        <fullName evidence="1">Glycosyltransferase 2-like domain-containing protein</fullName>
    </recommendedName>
</protein>
<sequence>MLAAVIPVKNEAAVIQKVLRRVLSLPVDLVIPVLNGCTDASREKVAELHERRIKPLFFHQALGIDVPRAVGARQACRAGARAVLFVDGDMSGDLDALLSRLAEAVTGGRADLALTDCYPPEAAAGLSELASHLLAVRLSLNRELGLAGVLGSSSPSHGPHAVSRTFLERVPLRELAVPPAALALAAREGLTVRVAAAAPHSRLGSPWRDAVHSRLIAETIIGDCLEALCVYEGRPRSRAKDGHLFMGYHPARRFDLLDRFLAAGQAVLPPEHRPDE</sequence>
<name>A0A1B7LFR1_9FIRM</name>
<evidence type="ECO:0000259" key="1">
    <source>
        <dbReference type="Pfam" id="PF00535"/>
    </source>
</evidence>
<dbReference type="InterPro" id="IPR029044">
    <property type="entry name" value="Nucleotide-diphossugar_trans"/>
</dbReference>
<dbReference type="RefSeq" id="WP_066667581.1">
    <property type="nucleotide sequence ID" value="NZ_LYVF01000118.1"/>
</dbReference>
<feature type="domain" description="Glycosyltransferase 2-like" evidence="1">
    <location>
        <begin position="5"/>
        <end position="131"/>
    </location>
</feature>
<accession>A0A1B7LFR1</accession>
<comment type="caution">
    <text evidence="2">The sequence shown here is derived from an EMBL/GenBank/DDBJ whole genome shotgun (WGS) entry which is preliminary data.</text>
</comment>
<organism evidence="2 3">
    <name type="scientific">Desulfotomaculum copahuensis</name>
    <dbReference type="NCBI Taxonomy" id="1838280"/>
    <lineage>
        <taxon>Bacteria</taxon>
        <taxon>Bacillati</taxon>
        <taxon>Bacillota</taxon>
        <taxon>Clostridia</taxon>
        <taxon>Eubacteriales</taxon>
        <taxon>Desulfotomaculaceae</taxon>
        <taxon>Desulfotomaculum</taxon>
    </lineage>
</organism>